<keyword evidence="1" id="KW-0732">Signal</keyword>
<gene>
    <name evidence="2" type="ORF">LPC04_03470</name>
</gene>
<evidence type="ECO:0000256" key="1">
    <source>
        <dbReference type="SAM" id="SignalP"/>
    </source>
</evidence>
<proteinExistence type="predicted"/>
<protein>
    <submittedName>
        <fullName evidence="2">Uncharacterized protein</fullName>
    </submittedName>
</protein>
<name>A0A9X1YF27_9BURK</name>
<comment type="caution">
    <text evidence="2">The sequence shown here is derived from an EMBL/GenBank/DDBJ whole genome shotgun (WGS) entry which is preliminary data.</text>
</comment>
<dbReference type="Proteomes" id="UP001139353">
    <property type="component" value="Unassembled WGS sequence"/>
</dbReference>
<keyword evidence="3" id="KW-1185">Reference proteome</keyword>
<dbReference type="RefSeq" id="WP_275680784.1">
    <property type="nucleotide sequence ID" value="NZ_JAJLJH010000001.1"/>
</dbReference>
<evidence type="ECO:0000313" key="3">
    <source>
        <dbReference type="Proteomes" id="UP001139353"/>
    </source>
</evidence>
<evidence type="ECO:0000313" key="2">
    <source>
        <dbReference type="EMBL" id="MCK9684761.1"/>
    </source>
</evidence>
<organism evidence="2 3">
    <name type="scientific">Scleromatobacter humisilvae</name>
    <dbReference type="NCBI Taxonomy" id="2897159"/>
    <lineage>
        <taxon>Bacteria</taxon>
        <taxon>Pseudomonadati</taxon>
        <taxon>Pseudomonadota</taxon>
        <taxon>Betaproteobacteria</taxon>
        <taxon>Burkholderiales</taxon>
        <taxon>Sphaerotilaceae</taxon>
        <taxon>Scleromatobacter</taxon>
    </lineage>
</organism>
<dbReference type="AlphaFoldDB" id="A0A9X1YF27"/>
<dbReference type="EMBL" id="JAJLJH010000001">
    <property type="protein sequence ID" value="MCK9684761.1"/>
    <property type="molecule type" value="Genomic_DNA"/>
</dbReference>
<reference evidence="2" key="1">
    <citation type="submission" date="2021-11" db="EMBL/GenBank/DDBJ databases">
        <title>BS-T2-15 a new species belonging to the Comamonadaceae family isolated from the soil of a French oak forest.</title>
        <authorList>
            <person name="Mieszkin S."/>
            <person name="Alain K."/>
        </authorList>
    </citation>
    <scope>NUCLEOTIDE SEQUENCE</scope>
    <source>
        <strain evidence="2">BS-T2-15</strain>
    </source>
</reference>
<accession>A0A9X1YF27</accession>
<feature type="signal peptide" evidence="1">
    <location>
        <begin position="1"/>
        <end position="24"/>
    </location>
</feature>
<sequence>MRRLAPVLAIVALAAAVLPRLAAADDTPRERVRALEPDSLDRKLARFTALARLQAPQPAGAFELRIWRVSASHEFGALFADGQWRFLGPGPVQERDTRDVVRREETIVTVKAPDAAVVESTRALMAFDHRMVSCDNMLDGVFVVVQASVDGHPLLLGAANPMWCRGEMAARVTSLLDAVDAVQAPYRVAPD</sequence>
<feature type="chain" id="PRO_5040894220" evidence="1">
    <location>
        <begin position="25"/>
        <end position="191"/>
    </location>
</feature>